<dbReference type="RefSeq" id="WP_246489987.1">
    <property type="nucleotide sequence ID" value="NZ_BAAAWY010000004.1"/>
</dbReference>
<dbReference type="InterPro" id="IPR036291">
    <property type="entry name" value="NAD(P)-bd_dom_sf"/>
</dbReference>
<protein>
    <submittedName>
        <fullName evidence="2">Uncharacterized protein YbjT (DUF2867 family)</fullName>
    </submittedName>
</protein>
<evidence type="ECO:0000313" key="3">
    <source>
        <dbReference type="Proteomes" id="UP000585638"/>
    </source>
</evidence>
<dbReference type="Pfam" id="PF05368">
    <property type="entry name" value="NmrA"/>
    <property type="match status" value="1"/>
</dbReference>
<dbReference type="Gene3D" id="3.90.25.10">
    <property type="entry name" value="UDP-galactose 4-epimerase, domain 1"/>
    <property type="match status" value="1"/>
</dbReference>
<dbReference type="Proteomes" id="UP000585638">
    <property type="component" value="Unassembled WGS sequence"/>
</dbReference>
<dbReference type="AlphaFoldDB" id="A0A7W9NLG4"/>
<keyword evidence="3" id="KW-1185">Reference proteome</keyword>
<organism evidence="2 3">
    <name type="scientific">Kutzneria kofuensis</name>
    <dbReference type="NCBI Taxonomy" id="103725"/>
    <lineage>
        <taxon>Bacteria</taxon>
        <taxon>Bacillati</taxon>
        <taxon>Actinomycetota</taxon>
        <taxon>Actinomycetes</taxon>
        <taxon>Pseudonocardiales</taxon>
        <taxon>Pseudonocardiaceae</taxon>
        <taxon>Kutzneria</taxon>
    </lineage>
</organism>
<sequence length="282" mass="30021">MMILVTGASGNVGSALLGCLRAEGVATRAAYRDPGMTARAIESGRSAVTLDLAEPRTLGPALDGVEAVFLLGAMGPAQTAQELTMLDAARATGTRVVKLSVWRADEGLSPVARLHRPVEQALFTSGLRWTVLRPNFYLQNFLRQPSIRDAGEFSFPLITAPISFIDAGDVARVAARVLTTDGHDGRVYPLTGPKALTYTEAAAVFGDVLGRRVRYVGPPDDEARAAMLSRGMPEFHADALIDVARAYRDGGADTVTSAVPDLTGRPALGFADFVRQHRDVFG</sequence>
<reference evidence="2 3" key="1">
    <citation type="submission" date="2020-08" db="EMBL/GenBank/DDBJ databases">
        <title>Sequencing the genomes of 1000 actinobacteria strains.</title>
        <authorList>
            <person name="Klenk H.-P."/>
        </authorList>
    </citation>
    <scope>NUCLEOTIDE SEQUENCE [LARGE SCALE GENOMIC DNA]</scope>
    <source>
        <strain evidence="2 3">DSM 43851</strain>
    </source>
</reference>
<evidence type="ECO:0000259" key="1">
    <source>
        <dbReference type="Pfam" id="PF05368"/>
    </source>
</evidence>
<proteinExistence type="predicted"/>
<dbReference type="EMBL" id="JACHIR010000002">
    <property type="protein sequence ID" value="MBB5896739.1"/>
    <property type="molecule type" value="Genomic_DNA"/>
</dbReference>
<evidence type="ECO:0000313" key="2">
    <source>
        <dbReference type="EMBL" id="MBB5896739.1"/>
    </source>
</evidence>
<dbReference type="PANTHER" id="PTHR43162">
    <property type="match status" value="1"/>
</dbReference>
<dbReference type="PANTHER" id="PTHR43162:SF1">
    <property type="entry name" value="PRESTALK A DIFFERENTIATION PROTEIN A"/>
    <property type="match status" value="1"/>
</dbReference>
<dbReference type="SUPFAM" id="SSF51735">
    <property type="entry name" value="NAD(P)-binding Rossmann-fold domains"/>
    <property type="match status" value="1"/>
</dbReference>
<dbReference type="InterPro" id="IPR008030">
    <property type="entry name" value="NmrA-like"/>
</dbReference>
<dbReference type="Gene3D" id="3.40.50.720">
    <property type="entry name" value="NAD(P)-binding Rossmann-like Domain"/>
    <property type="match status" value="1"/>
</dbReference>
<name>A0A7W9NLG4_9PSEU</name>
<accession>A0A7W9NLG4</accession>
<comment type="caution">
    <text evidence="2">The sequence shown here is derived from an EMBL/GenBank/DDBJ whole genome shotgun (WGS) entry which is preliminary data.</text>
</comment>
<gene>
    <name evidence="2" type="ORF">BJ998_007998</name>
</gene>
<dbReference type="InterPro" id="IPR051604">
    <property type="entry name" value="Ergot_Alk_Oxidoreductase"/>
</dbReference>
<feature type="domain" description="NmrA-like" evidence="1">
    <location>
        <begin position="2"/>
        <end position="252"/>
    </location>
</feature>